<dbReference type="AlphaFoldDB" id="A0A0F9TRP5"/>
<gene>
    <name evidence="2" type="ORF">LCGC14_0296610</name>
</gene>
<proteinExistence type="predicted"/>
<protein>
    <submittedName>
        <fullName evidence="2">Uncharacterized protein</fullName>
    </submittedName>
</protein>
<dbReference type="EMBL" id="LAZR01000181">
    <property type="protein sequence ID" value="KKN83725.1"/>
    <property type="molecule type" value="Genomic_DNA"/>
</dbReference>
<evidence type="ECO:0000256" key="1">
    <source>
        <dbReference type="SAM" id="MobiDB-lite"/>
    </source>
</evidence>
<name>A0A0F9TRP5_9ZZZZ</name>
<evidence type="ECO:0000313" key="2">
    <source>
        <dbReference type="EMBL" id="KKN83725.1"/>
    </source>
</evidence>
<organism evidence="2">
    <name type="scientific">marine sediment metagenome</name>
    <dbReference type="NCBI Taxonomy" id="412755"/>
    <lineage>
        <taxon>unclassified sequences</taxon>
        <taxon>metagenomes</taxon>
        <taxon>ecological metagenomes</taxon>
    </lineage>
</organism>
<feature type="region of interest" description="Disordered" evidence="1">
    <location>
        <begin position="111"/>
        <end position="132"/>
    </location>
</feature>
<reference evidence="2" key="1">
    <citation type="journal article" date="2015" name="Nature">
        <title>Complex archaea that bridge the gap between prokaryotes and eukaryotes.</title>
        <authorList>
            <person name="Spang A."/>
            <person name="Saw J.H."/>
            <person name="Jorgensen S.L."/>
            <person name="Zaremba-Niedzwiedzka K."/>
            <person name="Martijn J."/>
            <person name="Lind A.E."/>
            <person name="van Eijk R."/>
            <person name="Schleper C."/>
            <person name="Guy L."/>
            <person name="Ettema T.J."/>
        </authorList>
    </citation>
    <scope>NUCLEOTIDE SEQUENCE</scope>
</reference>
<accession>A0A0F9TRP5</accession>
<feature type="compositionally biased region" description="Gly residues" evidence="1">
    <location>
        <begin position="118"/>
        <end position="132"/>
    </location>
</feature>
<comment type="caution">
    <text evidence="2">The sequence shown here is derived from an EMBL/GenBank/DDBJ whole genome shotgun (WGS) entry which is preliminary data.</text>
</comment>
<sequence length="132" mass="13301">MKKVSFLIIILAFPLMVSAQQDSDEKANIASEQLSECLALADTVKKDCLSTLFANLSLTESQQESFFAFAKANGISEDDLIVLASSNPNLNLELISSGTAAGGPGLISGVGTPLTGSTGSGGGGGGTTASSN</sequence>